<organism evidence="1 2">
    <name type="scientific">Micromonospora azadirachtae</name>
    <dbReference type="NCBI Taxonomy" id="1970735"/>
    <lineage>
        <taxon>Bacteria</taxon>
        <taxon>Bacillati</taxon>
        <taxon>Actinomycetota</taxon>
        <taxon>Actinomycetes</taxon>
        <taxon>Micromonosporales</taxon>
        <taxon>Micromonosporaceae</taxon>
        <taxon>Micromonospora</taxon>
    </lineage>
</organism>
<feature type="non-terminal residue" evidence="1">
    <location>
        <position position="155"/>
    </location>
</feature>
<dbReference type="Proteomes" id="UP001597053">
    <property type="component" value="Unassembled WGS sequence"/>
</dbReference>
<evidence type="ECO:0000313" key="2">
    <source>
        <dbReference type="Proteomes" id="UP001597053"/>
    </source>
</evidence>
<dbReference type="InterPro" id="IPR023213">
    <property type="entry name" value="CAT-like_dom_sf"/>
</dbReference>
<gene>
    <name evidence="1" type="ORF">ACFQZ8_17150</name>
</gene>
<protein>
    <recommendedName>
        <fullName evidence="3">Peptide synthetase</fullName>
    </recommendedName>
</protein>
<comment type="caution">
    <text evidence="1">The sequence shown here is derived from an EMBL/GenBank/DDBJ whole genome shotgun (WGS) entry which is preliminary data.</text>
</comment>
<keyword evidence="2" id="KW-1185">Reference proteome</keyword>
<proteinExistence type="predicted"/>
<dbReference type="SUPFAM" id="SSF52777">
    <property type="entry name" value="CoA-dependent acyltransferases"/>
    <property type="match status" value="1"/>
</dbReference>
<dbReference type="EMBL" id="JBHTHM010000912">
    <property type="protein sequence ID" value="MFD0785635.1"/>
    <property type="molecule type" value="Genomic_DNA"/>
</dbReference>
<reference evidence="2" key="1">
    <citation type="journal article" date="2019" name="Int. J. Syst. Evol. Microbiol.">
        <title>The Global Catalogue of Microorganisms (GCM) 10K type strain sequencing project: providing services to taxonomists for standard genome sequencing and annotation.</title>
        <authorList>
            <consortium name="The Broad Institute Genomics Platform"/>
            <consortium name="The Broad Institute Genome Sequencing Center for Infectious Disease"/>
            <person name="Wu L."/>
            <person name="Ma J."/>
        </authorList>
    </citation>
    <scope>NUCLEOTIDE SEQUENCE [LARGE SCALE GENOMIC DNA]</scope>
    <source>
        <strain evidence="2">JCM 32148</strain>
    </source>
</reference>
<accession>A0ABW3A3Z6</accession>
<evidence type="ECO:0000313" key="1">
    <source>
        <dbReference type="EMBL" id="MFD0785635.1"/>
    </source>
</evidence>
<evidence type="ECO:0008006" key="3">
    <source>
        <dbReference type="Google" id="ProtNLM"/>
    </source>
</evidence>
<sequence length="155" mass="16520">MSFSRPISPIEQGYLASAPFLPPFAIQLLVEGAGSIGVTALRRAVAVASEASPGTRMVGGRRLWVDGGRTPPVTMLPSLDLDAPALRRPFDLSAGPLSEVLLVPGDPTTIVFRATHAMMDARGVLVWATDVLRALRGERPLGARSPLTDDALRRR</sequence>
<dbReference type="Gene3D" id="3.30.559.10">
    <property type="entry name" value="Chloramphenicol acetyltransferase-like domain"/>
    <property type="match status" value="1"/>
</dbReference>
<name>A0ABW3A3Z6_9ACTN</name>